<protein>
    <recommendedName>
        <fullName evidence="4">ABC transporter permease</fullName>
    </recommendedName>
</protein>
<dbReference type="PANTHER" id="PTHR36833">
    <property type="entry name" value="SLR0610 PROTEIN-RELATED"/>
    <property type="match status" value="1"/>
</dbReference>
<feature type="transmembrane region" description="Helical" evidence="1">
    <location>
        <begin position="21"/>
        <end position="47"/>
    </location>
</feature>
<comment type="caution">
    <text evidence="2">The sequence shown here is derived from an EMBL/GenBank/DDBJ whole genome shotgun (WGS) entry which is preliminary data.</text>
</comment>
<feature type="transmembrane region" description="Helical" evidence="1">
    <location>
        <begin position="143"/>
        <end position="170"/>
    </location>
</feature>
<feature type="transmembrane region" description="Helical" evidence="1">
    <location>
        <begin position="109"/>
        <end position="131"/>
    </location>
</feature>
<evidence type="ECO:0000313" key="2">
    <source>
        <dbReference type="EMBL" id="RST97400.1"/>
    </source>
</evidence>
<dbReference type="PANTHER" id="PTHR36833:SF1">
    <property type="entry name" value="INTEGRAL MEMBRANE TRANSPORT PROTEIN"/>
    <property type="match status" value="1"/>
</dbReference>
<dbReference type="Proteomes" id="UP000287239">
    <property type="component" value="Unassembled WGS sequence"/>
</dbReference>
<dbReference type="AlphaFoldDB" id="A0A429ZUI5"/>
<dbReference type="EMBL" id="NGJU01000002">
    <property type="protein sequence ID" value="RST97400.1"/>
    <property type="molecule type" value="Genomic_DNA"/>
</dbReference>
<feature type="transmembrane region" description="Helical" evidence="1">
    <location>
        <begin position="59"/>
        <end position="80"/>
    </location>
</feature>
<name>A0A429ZUI5_9ENTE</name>
<feature type="transmembrane region" description="Helical" evidence="1">
    <location>
        <begin position="223"/>
        <end position="245"/>
    </location>
</feature>
<evidence type="ECO:0008006" key="4">
    <source>
        <dbReference type="Google" id="ProtNLM"/>
    </source>
</evidence>
<organism evidence="2 3">
    <name type="scientific">Vagococcus salmoninarum</name>
    <dbReference type="NCBI Taxonomy" id="2739"/>
    <lineage>
        <taxon>Bacteria</taxon>
        <taxon>Bacillati</taxon>
        <taxon>Bacillota</taxon>
        <taxon>Bacilli</taxon>
        <taxon>Lactobacillales</taxon>
        <taxon>Enterococcaceae</taxon>
        <taxon>Vagococcus</taxon>
    </lineage>
</organism>
<keyword evidence="1" id="KW-0812">Transmembrane</keyword>
<accession>A0A429ZUI5</accession>
<keyword evidence="3" id="KW-1185">Reference proteome</keyword>
<gene>
    <name evidence="2" type="ORF">CBF35_01660</name>
</gene>
<keyword evidence="1" id="KW-1133">Transmembrane helix</keyword>
<reference evidence="2 3" key="1">
    <citation type="submission" date="2017-05" db="EMBL/GenBank/DDBJ databases">
        <title>Vagococcus spp. assemblies.</title>
        <authorList>
            <person name="Gulvik C.A."/>
        </authorList>
    </citation>
    <scope>NUCLEOTIDE SEQUENCE [LARGE SCALE GENOMIC DNA]</scope>
    <source>
        <strain evidence="2 3">NCFB 2777</strain>
    </source>
</reference>
<dbReference type="InterPro" id="IPR010390">
    <property type="entry name" value="ABC-2_transporter-like"/>
</dbReference>
<proteinExistence type="predicted"/>
<evidence type="ECO:0000313" key="3">
    <source>
        <dbReference type="Proteomes" id="UP000287239"/>
    </source>
</evidence>
<dbReference type="GeneID" id="98567061"/>
<feature type="transmembrane region" description="Helical" evidence="1">
    <location>
        <begin position="191"/>
        <end position="211"/>
    </location>
</feature>
<evidence type="ECO:0000256" key="1">
    <source>
        <dbReference type="SAM" id="Phobius"/>
    </source>
</evidence>
<sequence length="256" mass="30037">MLKLYSKLLSQSFQELLMYRLTGVTSVVFGLLFFSIELLTGWLLFSYTDSIIGWSRTDYFLLIITGTLITNGYQMFFSVAHENLAFDILEGNLDYIFVRPVNSFWFYSFFRFDFASLINFIVVLSGLLLMFQQLTVTWGAMLLYFIWLLGSCWFLFLMNHLVVMVTFWYERSTKILGLPEYVTDMTTRPKVIFPQGLAFILTWLSPFLIAINGPVEVLKGQFSYWQLGFFACYLLILTRMCFIIWKKGLKKYQSTN</sequence>
<dbReference type="RefSeq" id="WP_126778146.1">
    <property type="nucleotide sequence ID" value="NZ_NGJU01000002.1"/>
</dbReference>
<keyword evidence="1" id="KW-0472">Membrane</keyword>
<dbReference type="Pfam" id="PF06182">
    <property type="entry name" value="ABC2_membrane_6"/>
    <property type="match status" value="1"/>
</dbReference>
<dbReference type="OrthoDB" id="3818833at2"/>